<keyword evidence="5 7" id="KW-0539">Nucleus</keyword>
<evidence type="ECO:0000259" key="11">
    <source>
        <dbReference type="PROSITE" id="PS51319"/>
    </source>
</evidence>
<dbReference type="CDD" id="cd13749">
    <property type="entry name" value="Zn-ribbon_TFIIS"/>
    <property type="match status" value="1"/>
</dbReference>
<dbReference type="SMART" id="SM00440">
    <property type="entry name" value="ZnF_C2C2"/>
    <property type="match status" value="1"/>
</dbReference>
<dbReference type="PIRSF" id="PIRSF006704">
    <property type="entry name" value="TF_IIS"/>
    <property type="match status" value="1"/>
</dbReference>
<dbReference type="Gene3D" id="2.20.25.10">
    <property type="match status" value="1"/>
</dbReference>
<evidence type="ECO:0000256" key="6">
    <source>
        <dbReference type="PROSITE-ProRule" id="PRU00472"/>
    </source>
</evidence>
<dbReference type="InterPro" id="IPR003617">
    <property type="entry name" value="TFIIS/CRSP70_N_sub"/>
</dbReference>
<feature type="domain" description="TFIIS-type" evidence="10">
    <location>
        <begin position="247"/>
        <end position="287"/>
    </location>
</feature>
<evidence type="ECO:0000256" key="1">
    <source>
        <dbReference type="ARBA" id="ARBA00004123"/>
    </source>
</evidence>
<evidence type="ECO:0000313" key="13">
    <source>
        <dbReference type="EMBL" id="KAF5319314.1"/>
    </source>
</evidence>
<keyword evidence="8" id="KW-0805">Transcription regulation</keyword>
<evidence type="ECO:0000259" key="10">
    <source>
        <dbReference type="PROSITE" id="PS51133"/>
    </source>
</evidence>
<evidence type="ECO:0000259" key="12">
    <source>
        <dbReference type="PROSITE" id="PS51321"/>
    </source>
</evidence>
<dbReference type="Gene3D" id="1.10.472.30">
    <property type="entry name" value="Transcription elongation factor S-II, central domain"/>
    <property type="match status" value="1"/>
</dbReference>
<dbReference type="PROSITE" id="PS51133">
    <property type="entry name" value="ZF_TFIIS_2"/>
    <property type="match status" value="1"/>
</dbReference>
<dbReference type="PROSITE" id="PS51321">
    <property type="entry name" value="TFIIS_CENTRAL"/>
    <property type="match status" value="1"/>
</dbReference>
<dbReference type="InterPro" id="IPR035441">
    <property type="entry name" value="TFIIS/LEDGF_dom_sf"/>
</dbReference>
<keyword evidence="8" id="KW-0804">Transcription</keyword>
<proteinExistence type="inferred from homology"/>
<dbReference type="SUPFAM" id="SSF46942">
    <property type="entry name" value="Elongation factor TFIIS domain 2"/>
    <property type="match status" value="1"/>
</dbReference>
<evidence type="ECO:0000256" key="7">
    <source>
        <dbReference type="PROSITE-ProRule" id="PRU00649"/>
    </source>
</evidence>
<dbReference type="GO" id="GO:0008270">
    <property type="term" value="F:zinc ion binding"/>
    <property type="evidence" value="ECO:0007669"/>
    <property type="project" value="UniProtKB-UniRule"/>
</dbReference>
<evidence type="ECO:0000256" key="8">
    <source>
        <dbReference type="RuleBase" id="RU368078"/>
    </source>
</evidence>
<dbReference type="InterPro" id="IPR006289">
    <property type="entry name" value="TFSII"/>
</dbReference>
<dbReference type="InterPro" id="IPR036575">
    <property type="entry name" value="TFIIS_cen_dom_sf"/>
</dbReference>
<dbReference type="Proteomes" id="UP000567179">
    <property type="component" value="Unassembled WGS sequence"/>
</dbReference>
<evidence type="ECO:0000313" key="14">
    <source>
        <dbReference type="Proteomes" id="UP000567179"/>
    </source>
</evidence>
<dbReference type="PROSITE" id="PS51319">
    <property type="entry name" value="TFIIS_N"/>
    <property type="match status" value="1"/>
</dbReference>
<evidence type="ECO:0000256" key="5">
    <source>
        <dbReference type="ARBA" id="ARBA00023242"/>
    </source>
</evidence>
<gene>
    <name evidence="13" type="ORF">D9619_008803</name>
</gene>
<dbReference type="GO" id="GO:0006368">
    <property type="term" value="P:transcription elongation by RNA polymerase II"/>
    <property type="evidence" value="ECO:0007669"/>
    <property type="project" value="InterPro"/>
</dbReference>
<dbReference type="GO" id="GO:0031440">
    <property type="term" value="P:regulation of mRNA 3'-end processing"/>
    <property type="evidence" value="ECO:0007669"/>
    <property type="project" value="TreeGrafter"/>
</dbReference>
<keyword evidence="8" id="KW-0238">DNA-binding</keyword>
<dbReference type="GO" id="GO:0005634">
    <property type="term" value="C:nucleus"/>
    <property type="evidence" value="ECO:0007669"/>
    <property type="project" value="UniProtKB-SubCell"/>
</dbReference>
<dbReference type="EMBL" id="JAACJJ010000029">
    <property type="protein sequence ID" value="KAF5319314.1"/>
    <property type="molecule type" value="Genomic_DNA"/>
</dbReference>
<keyword evidence="2 8" id="KW-0479">Metal-binding</keyword>
<keyword evidence="4 8" id="KW-0862">Zinc</keyword>
<evidence type="ECO:0000256" key="2">
    <source>
        <dbReference type="ARBA" id="ARBA00022723"/>
    </source>
</evidence>
<dbReference type="SMART" id="SM00510">
    <property type="entry name" value="TFS2M"/>
    <property type="match status" value="1"/>
</dbReference>
<evidence type="ECO:0000256" key="4">
    <source>
        <dbReference type="ARBA" id="ARBA00022833"/>
    </source>
</evidence>
<dbReference type="InterPro" id="IPR035100">
    <property type="entry name" value="TF_IIS-typ"/>
</dbReference>
<dbReference type="PROSITE" id="PS00466">
    <property type="entry name" value="ZF_TFIIS_1"/>
    <property type="match status" value="1"/>
</dbReference>
<dbReference type="Pfam" id="PF07500">
    <property type="entry name" value="TFIIS_M"/>
    <property type="match status" value="1"/>
</dbReference>
<reference evidence="13 14" key="1">
    <citation type="journal article" date="2020" name="ISME J.">
        <title>Uncovering the hidden diversity of litter-decomposition mechanisms in mushroom-forming fungi.</title>
        <authorList>
            <person name="Floudas D."/>
            <person name="Bentzer J."/>
            <person name="Ahren D."/>
            <person name="Johansson T."/>
            <person name="Persson P."/>
            <person name="Tunlid A."/>
        </authorList>
    </citation>
    <scope>NUCLEOTIDE SEQUENCE [LARGE SCALE GENOMIC DNA]</scope>
    <source>
        <strain evidence="13 14">CBS 101986</strain>
    </source>
</reference>
<dbReference type="NCBIfam" id="TIGR01385">
    <property type="entry name" value="TFSII"/>
    <property type="match status" value="1"/>
</dbReference>
<protein>
    <recommendedName>
        <fullName evidence="8">Transcription elongation factor</fullName>
    </recommendedName>
</protein>
<sequence length="289" mass="31487">MSNVIELKKTIKQLQSAVNDQEIVEILKVLKNVPAITEGTLRESKAGLAVGKLRSHKTKAVSEAAKELVKQWKTAVEKDKATKKPANGAATETKPPAAATSPVTPGVASAAASTRTAKTDGVAGKTSDKVRDKCVEMLYDALCHLSSAPVDLILSKAHGVEKAVFNTFGSTNGDYKNKIRSLFVNLKDKANPGLRVSIVEGTLAPERFAKMTSAEMASEERRAADQKIKDENFFKSLSAAEKQAETDAFQCSRCKQRKCIYRQQQTRSADEPMTTFVTCTVCQNKWKFS</sequence>
<dbReference type="SUPFAM" id="SSF47676">
    <property type="entry name" value="Conserved domain common to transcription factors TFIIS, elongin A, CRSP70"/>
    <property type="match status" value="1"/>
</dbReference>
<dbReference type="GO" id="GO:0000977">
    <property type="term" value="F:RNA polymerase II transcription regulatory region sequence-specific DNA binding"/>
    <property type="evidence" value="ECO:0007669"/>
    <property type="project" value="TreeGrafter"/>
</dbReference>
<organism evidence="13 14">
    <name type="scientific">Psilocybe cf. subviscida</name>
    <dbReference type="NCBI Taxonomy" id="2480587"/>
    <lineage>
        <taxon>Eukaryota</taxon>
        <taxon>Fungi</taxon>
        <taxon>Dikarya</taxon>
        <taxon>Basidiomycota</taxon>
        <taxon>Agaricomycotina</taxon>
        <taxon>Agaricomycetes</taxon>
        <taxon>Agaricomycetidae</taxon>
        <taxon>Agaricales</taxon>
        <taxon>Agaricineae</taxon>
        <taxon>Strophariaceae</taxon>
        <taxon>Psilocybe</taxon>
    </lineage>
</organism>
<comment type="similarity">
    <text evidence="8">Belongs to the TFS-II family.</text>
</comment>
<evidence type="ECO:0000256" key="9">
    <source>
        <dbReference type="SAM" id="MobiDB-lite"/>
    </source>
</evidence>
<dbReference type="InterPro" id="IPR003618">
    <property type="entry name" value="TFIIS_cen_dom"/>
</dbReference>
<comment type="caution">
    <text evidence="13">The sequence shown here is derived from an EMBL/GenBank/DDBJ whole genome shotgun (WGS) entry which is preliminary data.</text>
</comment>
<dbReference type="AlphaFoldDB" id="A0A8H5B9U2"/>
<dbReference type="InterPro" id="IPR017923">
    <property type="entry name" value="TFIIS_N"/>
</dbReference>
<keyword evidence="14" id="KW-1185">Reference proteome</keyword>
<feature type="domain" description="TFIIS N-terminal" evidence="11">
    <location>
        <begin position="1"/>
        <end position="79"/>
    </location>
</feature>
<comment type="function">
    <text evidence="8">Necessary for efficient RNA polymerase II transcription elongation past template-encoded arresting sites.</text>
</comment>
<feature type="compositionally biased region" description="Low complexity" evidence="9">
    <location>
        <begin position="89"/>
        <end position="116"/>
    </location>
</feature>
<dbReference type="SMART" id="SM00509">
    <property type="entry name" value="TFS2N"/>
    <property type="match status" value="1"/>
</dbReference>
<dbReference type="OrthoDB" id="44867at2759"/>
<keyword evidence="3 6" id="KW-0863">Zinc-finger</keyword>
<dbReference type="Pfam" id="PF01096">
    <property type="entry name" value="Zn_ribbon_TFIIS"/>
    <property type="match status" value="1"/>
</dbReference>
<dbReference type="PANTHER" id="PTHR11477:SF0">
    <property type="entry name" value="IP08861P-RELATED"/>
    <property type="match status" value="1"/>
</dbReference>
<feature type="domain" description="TFIIS central" evidence="12">
    <location>
        <begin position="130"/>
        <end position="244"/>
    </location>
</feature>
<name>A0A8H5B9U2_9AGAR</name>
<evidence type="ECO:0000256" key="3">
    <source>
        <dbReference type="ARBA" id="ARBA00022771"/>
    </source>
</evidence>
<dbReference type="FunFam" id="1.10.472.30:FF:000003">
    <property type="entry name" value="Transcription elongation factor S-II"/>
    <property type="match status" value="1"/>
</dbReference>
<dbReference type="Gene3D" id="1.20.930.10">
    <property type="entry name" value="Conserved domain common to transcription factors TFIIS, elongin A, CRSP70"/>
    <property type="match status" value="1"/>
</dbReference>
<accession>A0A8H5B9U2</accession>
<feature type="region of interest" description="Disordered" evidence="9">
    <location>
        <begin position="76"/>
        <end position="126"/>
    </location>
</feature>
<dbReference type="InterPro" id="IPR001222">
    <property type="entry name" value="Znf_TFIIS"/>
</dbReference>
<dbReference type="PANTHER" id="PTHR11477">
    <property type="entry name" value="TRANSCRIPTION FACTOR S-II ZINC FINGER DOMAIN-CONTAINING PROTEIN"/>
    <property type="match status" value="1"/>
</dbReference>
<dbReference type="SUPFAM" id="SSF57783">
    <property type="entry name" value="Zinc beta-ribbon"/>
    <property type="match status" value="1"/>
</dbReference>
<dbReference type="GO" id="GO:0001139">
    <property type="term" value="F:RNA polymerase II complex recruiting activity"/>
    <property type="evidence" value="ECO:0007669"/>
    <property type="project" value="TreeGrafter"/>
</dbReference>
<dbReference type="GO" id="GO:0006362">
    <property type="term" value="P:transcription elongation by RNA polymerase I"/>
    <property type="evidence" value="ECO:0007669"/>
    <property type="project" value="TreeGrafter"/>
</dbReference>
<dbReference type="Pfam" id="PF08711">
    <property type="entry name" value="Med26"/>
    <property type="match status" value="1"/>
</dbReference>
<comment type="subcellular location">
    <subcellularLocation>
        <location evidence="1 7 8">Nucleus</location>
    </subcellularLocation>
</comment>
<dbReference type="GO" id="GO:0031564">
    <property type="term" value="P:transcription antitermination"/>
    <property type="evidence" value="ECO:0007669"/>
    <property type="project" value="TreeGrafter"/>
</dbReference>